<organism evidence="6 7">
    <name type="scientific">Candidatus Sungiibacteriota bacterium</name>
    <dbReference type="NCBI Taxonomy" id="2750080"/>
    <lineage>
        <taxon>Bacteria</taxon>
        <taxon>Candidatus Sungiibacteriota</taxon>
    </lineage>
</organism>
<dbReference type="Proteomes" id="UP000709672">
    <property type="component" value="Unassembled WGS sequence"/>
</dbReference>
<dbReference type="CDD" id="cd00317">
    <property type="entry name" value="cyclophilin"/>
    <property type="match status" value="1"/>
</dbReference>
<dbReference type="Proteomes" id="UP000786662">
    <property type="component" value="Unassembled WGS sequence"/>
</dbReference>
<dbReference type="EMBL" id="JACOYY010000059">
    <property type="protein sequence ID" value="MBI2052423.1"/>
    <property type="molecule type" value="Genomic_DNA"/>
</dbReference>
<keyword evidence="2 3" id="KW-0413">Isomerase</keyword>
<dbReference type="SUPFAM" id="SSF50891">
    <property type="entry name" value="Cyclophilin-like"/>
    <property type="match status" value="1"/>
</dbReference>
<feature type="domain" description="PPIase cyclophilin-type" evidence="4">
    <location>
        <begin position="50"/>
        <end position="203"/>
    </location>
</feature>
<evidence type="ECO:0000256" key="1">
    <source>
        <dbReference type="ARBA" id="ARBA00023110"/>
    </source>
</evidence>
<keyword evidence="1 3" id="KW-0697">Rotamase</keyword>
<comment type="caution">
    <text evidence="6">The sequence shown here is derived from an EMBL/GenBank/DDBJ whole genome shotgun (WGS) entry which is preliminary data.</text>
</comment>
<dbReference type="InterPro" id="IPR044666">
    <property type="entry name" value="Cyclophilin_A-like"/>
</dbReference>
<dbReference type="PANTHER" id="PTHR45625">
    <property type="entry name" value="PEPTIDYL-PROLYL CIS-TRANS ISOMERASE-RELATED"/>
    <property type="match status" value="1"/>
</dbReference>
<dbReference type="InterPro" id="IPR020892">
    <property type="entry name" value="Cyclophilin-type_PPIase_CS"/>
</dbReference>
<dbReference type="PRINTS" id="PR00153">
    <property type="entry name" value="CSAPPISMRASE"/>
</dbReference>
<evidence type="ECO:0000313" key="7">
    <source>
        <dbReference type="Proteomes" id="UP000709672"/>
    </source>
</evidence>
<reference evidence="6" key="1">
    <citation type="submission" date="2020-07" db="EMBL/GenBank/DDBJ databases">
        <title>Huge and variable diversity of episymbiotic CPR bacteria and DPANN archaea in groundwater ecosystems.</title>
        <authorList>
            <person name="He C.Y."/>
            <person name="Keren R."/>
            <person name="Whittaker M."/>
            <person name="Farag I.F."/>
            <person name="Doudna J."/>
            <person name="Cate J.H.D."/>
            <person name="Banfield J.F."/>
        </authorList>
    </citation>
    <scope>NUCLEOTIDE SEQUENCE</scope>
    <source>
        <strain evidence="5">NC_groundwater_191_Ag_S-0.1um_45_8</strain>
        <strain evidence="6">NC_groundwater_418_Ag_B-0.1um_45_10</strain>
    </source>
</reference>
<comment type="catalytic activity">
    <reaction evidence="3">
        <text>[protein]-peptidylproline (omega=180) = [protein]-peptidylproline (omega=0)</text>
        <dbReference type="Rhea" id="RHEA:16237"/>
        <dbReference type="Rhea" id="RHEA-COMP:10747"/>
        <dbReference type="Rhea" id="RHEA-COMP:10748"/>
        <dbReference type="ChEBI" id="CHEBI:83833"/>
        <dbReference type="ChEBI" id="CHEBI:83834"/>
        <dbReference type="EC" id="5.2.1.8"/>
    </reaction>
</comment>
<dbReference type="PANTHER" id="PTHR45625:SF4">
    <property type="entry name" value="PEPTIDYLPROLYL ISOMERASE DOMAIN AND WD REPEAT-CONTAINING PROTEIN 1"/>
    <property type="match status" value="1"/>
</dbReference>
<evidence type="ECO:0000313" key="6">
    <source>
        <dbReference type="EMBL" id="MBI2465994.1"/>
    </source>
</evidence>
<gene>
    <name evidence="5" type="ORF">HYT38_01965</name>
    <name evidence="6" type="ORF">HYV66_02055</name>
</gene>
<accession>A0A931YDL2</accession>
<dbReference type="InterPro" id="IPR002130">
    <property type="entry name" value="Cyclophilin-type_PPIase_dom"/>
</dbReference>
<dbReference type="AlphaFoldDB" id="A0A931YDL2"/>
<proteinExistence type="inferred from homology"/>
<dbReference type="EC" id="5.2.1.8" evidence="3"/>
<sequence>MKYIFLIVAVLLALGGYYFINRSSGSKNIQPTVEQKDAEKINLTLATSKGDINLELYPSAAPKTVANFVKLVSSGFYNGTKFHRVIADFMIQGGDPLSKTDDPRVGSGGPGYRFEDEINPKSIGVDDVVIAQLESAGYKYNYNLKSLPVDVGALAMANSGPNTNGSQFFIVTYSPQPHLNGKHTVFGKVADGASMGMVRNIKQGDVIQSVTISQ</sequence>
<dbReference type="PROSITE" id="PS00170">
    <property type="entry name" value="CSA_PPIASE_1"/>
    <property type="match status" value="1"/>
</dbReference>
<dbReference type="GO" id="GO:0003755">
    <property type="term" value="F:peptidyl-prolyl cis-trans isomerase activity"/>
    <property type="evidence" value="ECO:0007669"/>
    <property type="project" value="UniProtKB-UniRule"/>
</dbReference>
<dbReference type="GO" id="GO:0006457">
    <property type="term" value="P:protein folding"/>
    <property type="evidence" value="ECO:0007669"/>
    <property type="project" value="InterPro"/>
</dbReference>
<comment type="function">
    <text evidence="3">PPIases accelerate the folding of proteins. It catalyzes the cis-trans isomerization of proline imidic peptide bonds in oligopeptides.</text>
</comment>
<dbReference type="Gene3D" id="2.40.100.10">
    <property type="entry name" value="Cyclophilin-like"/>
    <property type="match status" value="1"/>
</dbReference>
<protein>
    <recommendedName>
        <fullName evidence="3">Peptidyl-prolyl cis-trans isomerase</fullName>
        <shortName evidence="3">PPIase</shortName>
        <ecNumber evidence="3">5.2.1.8</ecNumber>
    </recommendedName>
</protein>
<evidence type="ECO:0000256" key="2">
    <source>
        <dbReference type="ARBA" id="ARBA00023235"/>
    </source>
</evidence>
<dbReference type="PROSITE" id="PS50072">
    <property type="entry name" value="CSA_PPIASE_2"/>
    <property type="match status" value="1"/>
</dbReference>
<evidence type="ECO:0000313" key="5">
    <source>
        <dbReference type="EMBL" id="MBI2052423.1"/>
    </source>
</evidence>
<evidence type="ECO:0000256" key="3">
    <source>
        <dbReference type="RuleBase" id="RU363019"/>
    </source>
</evidence>
<comment type="similarity">
    <text evidence="3">Belongs to the cyclophilin-type PPIase family.</text>
</comment>
<dbReference type="EMBL" id="JACPHQ010000024">
    <property type="protein sequence ID" value="MBI2465994.1"/>
    <property type="molecule type" value="Genomic_DNA"/>
</dbReference>
<evidence type="ECO:0000259" key="4">
    <source>
        <dbReference type="PROSITE" id="PS50072"/>
    </source>
</evidence>
<dbReference type="InterPro" id="IPR029000">
    <property type="entry name" value="Cyclophilin-like_dom_sf"/>
</dbReference>
<dbReference type="Pfam" id="PF00160">
    <property type="entry name" value="Pro_isomerase"/>
    <property type="match status" value="1"/>
</dbReference>
<name>A0A931YDL2_9BACT</name>